<dbReference type="Gene3D" id="3.30.1370.10">
    <property type="entry name" value="K Homology domain, type 1"/>
    <property type="match status" value="1"/>
</dbReference>
<dbReference type="SUPFAM" id="SSF54211">
    <property type="entry name" value="Ribosomal protein S5 domain 2-like"/>
    <property type="match status" value="2"/>
</dbReference>
<dbReference type="Proteomes" id="UP000095751">
    <property type="component" value="Unassembled WGS sequence"/>
</dbReference>
<dbReference type="Pfam" id="PF00575">
    <property type="entry name" value="S1"/>
    <property type="match status" value="1"/>
</dbReference>
<dbReference type="PROSITE" id="PS50126">
    <property type="entry name" value="S1"/>
    <property type="match status" value="1"/>
</dbReference>
<dbReference type="InterPro" id="IPR003029">
    <property type="entry name" value="S1_domain"/>
</dbReference>
<dbReference type="SUPFAM" id="SSF54791">
    <property type="entry name" value="Eukaryotic type KH-domain (KH-domain type I)"/>
    <property type="match status" value="1"/>
</dbReference>
<name>A0A1E7EUN3_9STRA</name>
<dbReference type="SUPFAM" id="SSF55666">
    <property type="entry name" value="Ribonuclease PH domain 2-like"/>
    <property type="match status" value="2"/>
</dbReference>
<evidence type="ECO:0000256" key="3">
    <source>
        <dbReference type="ARBA" id="ARBA00022679"/>
    </source>
</evidence>
<keyword evidence="9" id="KW-1185">Reference proteome</keyword>
<dbReference type="InterPro" id="IPR020568">
    <property type="entry name" value="Ribosomal_Su5_D2-typ_SF"/>
</dbReference>
<feature type="compositionally biased region" description="Polar residues" evidence="6">
    <location>
        <begin position="77"/>
        <end position="95"/>
    </location>
</feature>
<accession>A0A1E7EUN3</accession>
<feature type="region of interest" description="Disordered" evidence="6">
    <location>
        <begin position="77"/>
        <end position="119"/>
    </location>
</feature>
<feature type="compositionally biased region" description="Low complexity" evidence="6">
    <location>
        <begin position="96"/>
        <end position="117"/>
    </location>
</feature>
<keyword evidence="3" id="KW-0808">Transferase</keyword>
<dbReference type="Gene3D" id="3.30.230.70">
    <property type="entry name" value="GHMP Kinase, N-terminal domain"/>
    <property type="match status" value="3"/>
</dbReference>
<dbReference type="InterPro" id="IPR012340">
    <property type="entry name" value="NA-bd_OB-fold"/>
</dbReference>
<dbReference type="EC" id="2.7.7.8" evidence="2"/>
<dbReference type="InterPro" id="IPR036345">
    <property type="entry name" value="ExoRNase_PH_dom2_sf"/>
</dbReference>
<evidence type="ECO:0000313" key="9">
    <source>
        <dbReference type="Proteomes" id="UP000095751"/>
    </source>
</evidence>
<dbReference type="Gene3D" id="2.40.50.140">
    <property type="entry name" value="Nucleic acid-binding proteins"/>
    <property type="match status" value="1"/>
</dbReference>
<evidence type="ECO:0000256" key="6">
    <source>
        <dbReference type="SAM" id="MobiDB-lite"/>
    </source>
</evidence>
<comment type="similarity">
    <text evidence="1">Belongs to the polyribonucleotide nucleotidyltransferase family.</text>
</comment>
<feature type="domain" description="S1 motif" evidence="7">
    <location>
        <begin position="599"/>
        <end position="677"/>
    </location>
</feature>
<evidence type="ECO:0000256" key="2">
    <source>
        <dbReference type="ARBA" id="ARBA00012416"/>
    </source>
</evidence>
<evidence type="ECO:0000256" key="5">
    <source>
        <dbReference type="ARBA" id="ARBA00022884"/>
    </source>
</evidence>
<dbReference type="InterPro" id="IPR001247">
    <property type="entry name" value="ExoRNase_PH_dom1"/>
</dbReference>
<dbReference type="SUPFAM" id="SSF50249">
    <property type="entry name" value="Nucleic acid-binding proteins"/>
    <property type="match status" value="1"/>
</dbReference>
<dbReference type="PANTHER" id="PTHR11252:SF0">
    <property type="entry name" value="POLYRIBONUCLEOTIDE NUCLEOTIDYLTRANSFERASE 1, MITOCHONDRIAL"/>
    <property type="match status" value="1"/>
</dbReference>
<dbReference type="InterPro" id="IPR012162">
    <property type="entry name" value="PNPase"/>
</dbReference>
<evidence type="ECO:0000313" key="8">
    <source>
        <dbReference type="EMBL" id="OEU09504.1"/>
    </source>
</evidence>
<dbReference type="InterPro" id="IPR027408">
    <property type="entry name" value="PNPase/RNase_PH_dom_sf"/>
</dbReference>
<dbReference type="Pfam" id="PF01138">
    <property type="entry name" value="RNase_PH"/>
    <property type="match status" value="1"/>
</dbReference>
<dbReference type="EMBL" id="KV784375">
    <property type="protein sequence ID" value="OEU09504.1"/>
    <property type="molecule type" value="Genomic_DNA"/>
</dbReference>
<dbReference type="InterPro" id="IPR036612">
    <property type="entry name" value="KH_dom_type_1_sf"/>
</dbReference>
<dbReference type="CDD" id="cd02393">
    <property type="entry name" value="KH-I_PNPase"/>
    <property type="match status" value="1"/>
</dbReference>
<dbReference type="GO" id="GO:0005739">
    <property type="term" value="C:mitochondrion"/>
    <property type="evidence" value="ECO:0007669"/>
    <property type="project" value="TreeGrafter"/>
</dbReference>
<evidence type="ECO:0000259" key="7">
    <source>
        <dbReference type="PROSITE" id="PS50126"/>
    </source>
</evidence>
<organism evidence="8 9">
    <name type="scientific">Fragilariopsis cylindrus CCMP1102</name>
    <dbReference type="NCBI Taxonomy" id="635003"/>
    <lineage>
        <taxon>Eukaryota</taxon>
        <taxon>Sar</taxon>
        <taxon>Stramenopiles</taxon>
        <taxon>Ochrophyta</taxon>
        <taxon>Bacillariophyta</taxon>
        <taxon>Bacillariophyceae</taxon>
        <taxon>Bacillariophycidae</taxon>
        <taxon>Bacillariales</taxon>
        <taxon>Bacillariaceae</taxon>
        <taxon>Fragilariopsis</taxon>
    </lineage>
</organism>
<sequence>MIPLTVEYRQRYHAVGKIPTSSANRTDNRRQTDSEILASRAIDRSLRPLLLLINNSNNNGEDKIHLTCSIQSYPVKEQQNNSNNKDPSTATIQGYQQQQQQQQSDVTNNDDNNNNNNIMGELLYAGTKDSVIMMEFSGMLSESQILELIQFAHECIQPVIKTQEANSKRMSIINKEQQNNQHSHHQSDIELRKQLGLDTIEVVVDSAATIPNNKQTKENNVKIHSEATDGMLLGKVLRGRREHLVKEEIKPMKDASIQYKSRADGRGSDSTTNGCDTIRPISMDVPLFSDIVHGSALFTRGETQVLCTTTLGPPKDGILLHHNDPYVSSANTTAEKANNDRRRAFLQYDFPAYCKGEVQTGPGNTSRREIGHGALAEKSILPVLPSASEFPYAIRMTSEVTSSNGSSSMASVCGVTLSLLDAGVPITAPVAGVSVGLVQDKHNNSHHLLLDITGTEDHFGVIDFKVAGTREKVTAFQLDVKEALSFSVIADALNLAKVGRNAIIEEMKAQCNTSSKGDISDLSPRPEPKATAPRCSVVRFDPARKKDLLGPGGVVIRQMEDRFNVSLDLTQEGQFGDDREMVRKAKAAVMDLVSDVEVGLTYEGTIIEIRDFGIIIELLRNKEGLCHVSELAKKEKIKKHPEGTLGLVNDLFKVGQTIDVVCTAVDPVQGTIRLRPASKKESS</sequence>
<proteinExistence type="inferred from homology"/>
<dbReference type="Pfam" id="PF03725">
    <property type="entry name" value="RNase_PH_C"/>
    <property type="match status" value="1"/>
</dbReference>
<dbReference type="GO" id="GO:0003723">
    <property type="term" value="F:RNA binding"/>
    <property type="evidence" value="ECO:0007669"/>
    <property type="project" value="UniProtKB-KW"/>
</dbReference>
<dbReference type="KEGG" id="fcy:FRACYDRAFT_194953"/>
<dbReference type="InterPro" id="IPR015847">
    <property type="entry name" value="ExoRNase_PH_dom2"/>
</dbReference>
<evidence type="ECO:0000256" key="1">
    <source>
        <dbReference type="ARBA" id="ARBA00007404"/>
    </source>
</evidence>
<dbReference type="InParanoid" id="A0A1E7EUN3"/>
<dbReference type="GO" id="GO:0004654">
    <property type="term" value="F:polyribonucleotide nucleotidyltransferase activity"/>
    <property type="evidence" value="ECO:0007669"/>
    <property type="project" value="UniProtKB-EC"/>
</dbReference>
<dbReference type="GO" id="GO:0005829">
    <property type="term" value="C:cytosol"/>
    <property type="evidence" value="ECO:0007669"/>
    <property type="project" value="TreeGrafter"/>
</dbReference>
<keyword evidence="4" id="KW-0548">Nucleotidyltransferase</keyword>
<dbReference type="AlphaFoldDB" id="A0A1E7EUN3"/>
<protein>
    <recommendedName>
        <fullName evidence="2">polyribonucleotide nucleotidyltransferase</fullName>
        <ecNumber evidence="2">2.7.7.8</ecNumber>
    </recommendedName>
</protein>
<dbReference type="GO" id="GO:0000965">
    <property type="term" value="P:mitochondrial RNA 3'-end processing"/>
    <property type="evidence" value="ECO:0007669"/>
    <property type="project" value="TreeGrafter"/>
</dbReference>
<gene>
    <name evidence="8" type="ORF">FRACYDRAFT_194953</name>
</gene>
<dbReference type="GO" id="GO:0000175">
    <property type="term" value="F:3'-5'-RNA exonuclease activity"/>
    <property type="evidence" value="ECO:0007669"/>
    <property type="project" value="TreeGrafter"/>
</dbReference>
<keyword evidence="5" id="KW-0694">RNA-binding</keyword>
<reference evidence="8 9" key="1">
    <citation type="submission" date="2016-09" db="EMBL/GenBank/DDBJ databases">
        <title>Extensive genetic diversity and differential bi-allelic expression allows diatom success in the polar Southern Ocean.</title>
        <authorList>
            <consortium name="DOE Joint Genome Institute"/>
            <person name="Mock T."/>
            <person name="Otillar R.P."/>
            <person name="Strauss J."/>
            <person name="Dupont C."/>
            <person name="Frickenhaus S."/>
            <person name="Maumus F."/>
            <person name="Mcmullan M."/>
            <person name="Sanges R."/>
            <person name="Schmutz J."/>
            <person name="Toseland A."/>
            <person name="Valas R."/>
            <person name="Veluchamy A."/>
            <person name="Ward B.J."/>
            <person name="Allen A."/>
            <person name="Barry K."/>
            <person name="Falciatore A."/>
            <person name="Ferrante M."/>
            <person name="Fortunato A.E."/>
            <person name="Gloeckner G."/>
            <person name="Gruber A."/>
            <person name="Hipkin R."/>
            <person name="Janech M."/>
            <person name="Kroth P."/>
            <person name="Leese F."/>
            <person name="Lindquist E."/>
            <person name="Lyon B.R."/>
            <person name="Martin J."/>
            <person name="Mayer C."/>
            <person name="Parker M."/>
            <person name="Quesneville H."/>
            <person name="Raymond J."/>
            <person name="Uhlig C."/>
            <person name="Valentin K.U."/>
            <person name="Worden A.Z."/>
            <person name="Armbrust E.V."/>
            <person name="Bowler C."/>
            <person name="Green B."/>
            <person name="Moulton V."/>
            <person name="Van Oosterhout C."/>
            <person name="Grigoriev I."/>
        </authorList>
    </citation>
    <scope>NUCLEOTIDE SEQUENCE [LARGE SCALE GENOMIC DNA]</scope>
    <source>
        <strain evidence="8 9">CCMP1102</strain>
    </source>
</reference>
<dbReference type="SMART" id="SM00316">
    <property type="entry name" value="S1"/>
    <property type="match status" value="1"/>
</dbReference>
<dbReference type="GO" id="GO:0000958">
    <property type="term" value="P:mitochondrial mRNA catabolic process"/>
    <property type="evidence" value="ECO:0007669"/>
    <property type="project" value="TreeGrafter"/>
</dbReference>
<dbReference type="OrthoDB" id="437922at2759"/>
<evidence type="ECO:0000256" key="4">
    <source>
        <dbReference type="ARBA" id="ARBA00022695"/>
    </source>
</evidence>
<dbReference type="PANTHER" id="PTHR11252">
    <property type="entry name" value="POLYRIBONUCLEOTIDE NUCLEOTIDYLTRANSFERASE"/>
    <property type="match status" value="1"/>
</dbReference>